<sequence length="68" mass="7887">MRGYVERNQKLGRSAAKHMTQGHRALIWLQILLMRALPHVPWRQSIIRQMLRPVRDAAQAISLPEYAG</sequence>
<dbReference type="RefSeq" id="WP_272096472.1">
    <property type="nucleotide sequence ID" value="NZ_JAQNDK010000002.1"/>
</dbReference>
<organism evidence="1 2">
    <name type="scientific">Sorangium atrum</name>
    <dbReference type="NCBI Taxonomy" id="2995308"/>
    <lineage>
        <taxon>Bacteria</taxon>
        <taxon>Pseudomonadati</taxon>
        <taxon>Myxococcota</taxon>
        <taxon>Polyangia</taxon>
        <taxon>Polyangiales</taxon>
        <taxon>Polyangiaceae</taxon>
        <taxon>Sorangium</taxon>
    </lineage>
</organism>
<evidence type="ECO:0000313" key="1">
    <source>
        <dbReference type="EMBL" id="MDC0679488.1"/>
    </source>
</evidence>
<dbReference type="EMBL" id="JAQNDK010000002">
    <property type="protein sequence ID" value="MDC0679488.1"/>
    <property type="molecule type" value="Genomic_DNA"/>
</dbReference>
<reference evidence="1 2" key="1">
    <citation type="submission" date="2023-01" db="EMBL/GenBank/DDBJ databases">
        <title>Minimal conservation of predation-associated metabolite biosynthetic gene clusters underscores biosynthetic potential of Myxococcota including descriptions for ten novel species: Archangium lansinium sp. nov., Myxococcus landrumus sp. nov., Nannocystis bai.</title>
        <authorList>
            <person name="Ahearne A."/>
            <person name="Stevens C."/>
            <person name="Dowd S."/>
        </authorList>
    </citation>
    <scope>NUCLEOTIDE SEQUENCE [LARGE SCALE GENOMIC DNA]</scope>
    <source>
        <strain evidence="1 2">WIWO2</strain>
    </source>
</reference>
<evidence type="ECO:0000313" key="2">
    <source>
        <dbReference type="Proteomes" id="UP001217485"/>
    </source>
</evidence>
<keyword evidence="2" id="KW-1185">Reference proteome</keyword>
<protein>
    <recommendedName>
        <fullName evidence="3">Transposase</fullName>
    </recommendedName>
</protein>
<name>A0ABT5C0J1_9BACT</name>
<evidence type="ECO:0008006" key="3">
    <source>
        <dbReference type="Google" id="ProtNLM"/>
    </source>
</evidence>
<accession>A0ABT5C0J1</accession>
<proteinExistence type="predicted"/>
<dbReference type="Proteomes" id="UP001217485">
    <property type="component" value="Unassembled WGS sequence"/>
</dbReference>
<comment type="caution">
    <text evidence="1">The sequence shown here is derived from an EMBL/GenBank/DDBJ whole genome shotgun (WGS) entry which is preliminary data.</text>
</comment>
<gene>
    <name evidence="1" type="ORF">POL72_17220</name>
</gene>